<dbReference type="AlphaFoldDB" id="A0A2I1CVN5"/>
<dbReference type="GeneID" id="36549526"/>
<dbReference type="Proteomes" id="UP000234254">
    <property type="component" value="Unassembled WGS sequence"/>
</dbReference>
<dbReference type="PANTHER" id="PTHR39610">
    <property type="entry name" value="BZIP DOMAIN-CONTAINING PROTEIN-RELATED"/>
    <property type="match status" value="1"/>
</dbReference>
<feature type="compositionally biased region" description="Polar residues" evidence="1">
    <location>
        <begin position="153"/>
        <end position="162"/>
    </location>
</feature>
<evidence type="ECO:0000313" key="3">
    <source>
        <dbReference type="Proteomes" id="UP000234254"/>
    </source>
</evidence>
<sequence length="322" mass="35210">MRPHRLPHRLTPSYHLPDCVDIILSIQRAFLCSQPSRLTHLFSNQTLWFRFLRPFPPSVHPSRCQNPTPVFPALATKPPRLTPVTPSSTNMENNQHSPNSLRPTFAADIPRRSSRAMSGSERRRSANLSLSSSAGNGYGDDPNLPPGLGSHGIRTSSPSNIAGSPIVATGDPHHQRAPSLGELHQELEQEQEAQVNRLLQMIRSQQSQLQNLQQQQSGTAVVDDSSFPPFAPPPANRTSVHQPSSLSGRRSSRHSSQAASPNLRPMRRGSDVPEGPGLGAAAAAGDSPVRRGSRDDSAFYQAEAAMLTRENQLLRQRIRELG</sequence>
<dbReference type="EMBL" id="MSFM01000011">
    <property type="protein sequence ID" value="PKY01688.1"/>
    <property type="molecule type" value="Genomic_DNA"/>
</dbReference>
<feature type="compositionally biased region" description="Low complexity" evidence="1">
    <location>
        <begin position="241"/>
        <end position="261"/>
    </location>
</feature>
<feature type="region of interest" description="Disordered" evidence="1">
    <location>
        <begin position="66"/>
        <end position="177"/>
    </location>
</feature>
<feature type="region of interest" description="Disordered" evidence="1">
    <location>
        <begin position="209"/>
        <end position="296"/>
    </location>
</feature>
<feature type="compositionally biased region" description="Low complexity" evidence="1">
    <location>
        <begin position="126"/>
        <end position="135"/>
    </location>
</feature>
<reference evidence="2" key="1">
    <citation type="submission" date="2016-12" db="EMBL/GenBank/DDBJ databases">
        <title>The genomes of Aspergillus section Nigri reveals drivers in fungal speciation.</title>
        <authorList>
            <consortium name="DOE Joint Genome Institute"/>
            <person name="Vesth T.C."/>
            <person name="Nybo J."/>
            <person name="Theobald S."/>
            <person name="Brandl J."/>
            <person name="Frisvad J.C."/>
            <person name="Nielsen K.F."/>
            <person name="Lyhne E.K."/>
            <person name="Kogle M.E."/>
            <person name="Kuo A."/>
            <person name="Riley R."/>
            <person name="Clum A."/>
            <person name="Nolan M."/>
            <person name="Lipzen A."/>
            <person name="Salamov A."/>
            <person name="Henrissat B."/>
            <person name="Wiebenga A."/>
            <person name="De vries R.P."/>
            <person name="Grigoriev I.V."/>
            <person name="Mortensen U.H."/>
            <person name="Andersen M.R."/>
            <person name="Baker S.E."/>
        </authorList>
    </citation>
    <scope>NUCLEOTIDE SEQUENCE</scope>
    <source>
        <strain evidence="2">IBT 28561</strain>
    </source>
</reference>
<feature type="compositionally biased region" description="Polar residues" evidence="1">
    <location>
        <begin position="84"/>
        <end position="102"/>
    </location>
</feature>
<dbReference type="PANTHER" id="PTHR39610:SF2">
    <property type="entry name" value="BZIP DOMAIN-CONTAINING PROTEIN"/>
    <property type="match status" value="1"/>
</dbReference>
<comment type="caution">
    <text evidence="2">The sequence shown here is derived from an EMBL/GenBank/DDBJ whole genome shotgun (WGS) entry which is preliminary data.</text>
</comment>
<dbReference type="VEuPathDB" id="FungiDB:P168DRAFT_54385"/>
<feature type="compositionally biased region" description="Low complexity" evidence="1">
    <location>
        <begin position="209"/>
        <end position="228"/>
    </location>
</feature>
<proteinExistence type="predicted"/>
<accession>A0A2I1CVN5</accession>
<evidence type="ECO:0000256" key="1">
    <source>
        <dbReference type="SAM" id="MobiDB-lite"/>
    </source>
</evidence>
<dbReference type="RefSeq" id="XP_024690282.1">
    <property type="nucleotide sequence ID" value="XM_024841997.1"/>
</dbReference>
<dbReference type="OrthoDB" id="5407781at2759"/>
<organism evidence="2 3">
    <name type="scientific">Aspergillus campestris (strain IBT 28561)</name>
    <dbReference type="NCBI Taxonomy" id="1392248"/>
    <lineage>
        <taxon>Eukaryota</taxon>
        <taxon>Fungi</taxon>
        <taxon>Dikarya</taxon>
        <taxon>Ascomycota</taxon>
        <taxon>Pezizomycotina</taxon>
        <taxon>Eurotiomycetes</taxon>
        <taxon>Eurotiomycetidae</taxon>
        <taxon>Eurotiales</taxon>
        <taxon>Aspergillaceae</taxon>
        <taxon>Aspergillus</taxon>
        <taxon>Aspergillus subgen. Circumdati</taxon>
    </lineage>
</organism>
<evidence type="ECO:0000313" key="2">
    <source>
        <dbReference type="EMBL" id="PKY01688.1"/>
    </source>
</evidence>
<gene>
    <name evidence="2" type="ORF">P168DRAFT_54385</name>
</gene>
<name>A0A2I1CVN5_ASPC2</name>
<protein>
    <submittedName>
        <fullName evidence="2">Uncharacterized protein</fullName>
    </submittedName>
</protein>
<keyword evidence="3" id="KW-1185">Reference proteome</keyword>